<dbReference type="PROSITE" id="PS00653">
    <property type="entry name" value="GLYCOSYL_HYDROL_F1_2"/>
    <property type="match status" value="1"/>
</dbReference>
<evidence type="ECO:0000313" key="7">
    <source>
        <dbReference type="Proteomes" id="UP000242188"/>
    </source>
</evidence>
<comment type="caution">
    <text evidence="6">The sequence shown here is derived from an EMBL/GenBank/DDBJ whole genome shotgun (WGS) entry which is preliminary data.</text>
</comment>
<dbReference type="GO" id="GO:0008422">
    <property type="term" value="F:beta-glucosidase activity"/>
    <property type="evidence" value="ECO:0007669"/>
    <property type="project" value="TreeGrafter"/>
</dbReference>
<gene>
    <name evidence="6" type="ORF">KP79_PYT00545</name>
</gene>
<dbReference type="InterPro" id="IPR001360">
    <property type="entry name" value="Glyco_hydro_1"/>
</dbReference>
<evidence type="ECO:0000313" key="6">
    <source>
        <dbReference type="EMBL" id="OWF53073.1"/>
    </source>
</evidence>
<keyword evidence="2 6" id="KW-0378">Hydrolase</keyword>
<dbReference type="OrthoDB" id="65569at2759"/>
<dbReference type="Pfam" id="PF00232">
    <property type="entry name" value="Glyco_hydro_1"/>
    <property type="match status" value="3"/>
</dbReference>
<keyword evidence="5" id="KW-0732">Signal</keyword>
<dbReference type="Gene3D" id="3.20.20.80">
    <property type="entry name" value="Glycosidases"/>
    <property type="match status" value="2"/>
</dbReference>
<dbReference type="InterPro" id="IPR017853">
    <property type="entry name" value="GH"/>
</dbReference>
<feature type="signal peptide" evidence="5">
    <location>
        <begin position="1"/>
        <end position="19"/>
    </location>
</feature>
<dbReference type="STRING" id="6573.A0A210QWH7"/>
<comment type="similarity">
    <text evidence="1 4">Belongs to the glycosyl hydrolase 1 family.</text>
</comment>
<keyword evidence="3" id="KW-0326">Glycosidase</keyword>
<accession>A0A210QWH7</accession>
<evidence type="ECO:0000256" key="4">
    <source>
        <dbReference type="RuleBase" id="RU003690"/>
    </source>
</evidence>
<dbReference type="PANTHER" id="PTHR10353">
    <property type="entry name" value="GLYCOSYL HYDROLASE"/>
    <property type="match status" value="1"/>
</dbReference>
<dbReference type="InterPro" id="IPR033132">
    <property type="entry name" value="GH_1_N_CS"/>
</dbReference>
<keyword evidence="7" id="KW-1185">Reference proteome</keyword>
<evidence type="ECO:0000256" key="1">
    <source>
        <dbReference type="ARBA" id="ARBA00010838"/>
    </source>
</evidence>
<dbReference type="Proteomes" id="UP000242188">
    <property type="component" value="Unassembled WGS sequence"/>
</dbReference>
<organism evidence="6 7">
    <name type="scientific">Mizuhopecten yessoensis</name>
    <name type="common">Japanese scallop</name>
    <name type="synonym">Patinopecten yessoensis</name>
    <dbReference type="NCBI Taxonomy" id="6573"/>
    <lineage>
        <taxon>Eukaryota</taxon>
        <taxon>Metazoa</taxon>
        <taxon>Spiralia</taxon>
        <taxon>Lophotrochozoa</taxon>
        <taxon>Mollusca</taxon>
        <taxon>Bivalvia</taxon>
        <taxon>Autobranchia</taxon>
        <taxon>Pteriomorphia</taxon>
        <taxon>Pectinida</taxon>
        <taxon>Pectinoidea</taxon>
        <taxon>Pectinidae</taxon>
        <taxon>Mizuhopecten</taxon>
    </lineage>
</organism>
<dbReference type="GO" id="GO:0005975">
    <property type="term" value="P:carbohydrate metabolic process"/>
    <property type="evidence" value="ECO:0007669"/>
    <property type="project" value="InterPro"/>
</dbReference>
<reference evidence="6 7" key="1">
    <citation type="journal article" date="2017" name="Nat. Ecol. Evol.">
        <title>Scallop genome provides insights into evolution of bilaterian karyotype and development.</title>
        <authorList>
            <person name="Wang S."/>
            <person name="Zhang J."/>
            <person name="Jiao W."/>
            <person name="Li J."/>
            <person name="Xun X."/>
            <person name="Sun Y."/>
            <person name="Guo X."/>
            <person name="Huan P."/>
            <person name="Dong B."/>
            <person name="Zhang L."/>
            <person name="Hu X."/>
            <person name="Sun X."/>
            <person name="Wang J."/>
            <person name="Zhao C."/>
            <person name="Wang Y."/>
            <person name="Wang D."/>
            <person name="Huang X."/>
            <person name="Wang R."/>
            <person name="Lv J."/>
            <person name="Li Y."/>
            <person name="Zhang Z."/>
            <person name="Liu B."/>
            <person name="Lu W."/>
            <person name="Hui Y."/>
            <person name="Liang J."/>
            <person name="Zhou Z."/>
            <person name="Hou R."/>
            <person name="Li X."/>
            <person name="Liu Y."/>
            <person name="Li H."/>
            <person name="Ning X."/>
            <person name="Lin Y."/>
            <person name="Zhao L."/>
            <person name="Xing Q."/>
            <person name="Dou J."/>
            <person name="Li Y."/>
            <person name="Mao J."/>
            <person name="Guo H."/>
            <person name="Dou H."/>
            <person name="Li T."/>
            <person name="Mu C."/>
            <person name="Jiang W."/>
            <person name="Fu Q."/>
            <person name="Fu X."/>
            <person name="Miao Y."/>
            <person name="Liu J."/>
            <person name="Yu Q."/>
            <person name="Li R."/>
            <person name="Liao H."/>
            <person name="Li X."/>
            <person name="Kong Y."/>
            <person name="Jiang Z."/>
            <person name="Chourrout D."/>
            <person name="Li R."/>
            <person name="Bao Z."/>
        </authorList>
    </citation>
    <scope>NUCLEOTIDE SEQUENCE [LARGE SCALE GENOMIC DNA]</scope>
    <source>
        <strain evidence="6 7">PY_sf001</strain>
    </source>
</reference>
<evidence type="ECO:0000256" key="2">
    <source>
        <dbReference type="ARBA" id="ARBA00022801"/>
    </source>
</evidence>
<dbReference type="AlphaFoldDB" id="A0A210QWH7"/>
<sequence length="586" mass="65642">MLVHLTLLYGALAFARGWGEEFTFGTFPRHFVWGVASSTPGRIYTNWDNDTSDQMSYAEVDNNIRAAKFLGVSHYHFALNWSRLFTAREGQNSPNDNPGLKYYNHVINATLAAGMTPVVTLLAGELPIPIQEDGGWLNSSTVRHFRDYAMCCFKEFGDRVKFWVTMQDPSSMIKCWHSVKGIEENDPAIQAEVQVNVMTSHNEVYKLYDTDFRATRGGQIGIILSTNWYKTREPDMIDDVMADSASFPNHMGDVLTQLMHNRTTDFVGVAYPTTFLSQPLREHEQSLHAWSRTALTEMAPGNLRKLLNWLKGSVQGLPIYVVVSIARTDGGATGDLQRVACYRDHINEILKAINIDDCLDVKGFFFTSPMDTHDGSENRIGGTGSRGSLPKASELYIQQVVKDNGFTEGFNIMGGMATGRVANENSTLFDQFPEGFRWGASTSAYQIEGAWNEDGRGATFLDVIAHIHKGAIIDNSTGNVACDSYHKYMEDIRILQDTKVDTYHFSISWGRIFPYGTNHTVNQLGVAYYKKVIDGLLAAGIEPIATIYKYDMPVDLLKIGGWTNQSTIEHFKAYARVCFQEFGDKV</sequence>
<evidence type="ECO:0000256" key="3">
    <source>
        <dbReference type="ARBA" id="ARBA00023295"/>
    </source>
</evidence>
<name>A0A210QWH7_MIZYE</name>
<feature type="chain" id="PRO_5012374519" evidence="5">
    <location>
        <begin position="20"/>
        <end position="586"/>
    </location>
</feature>
<dbReference type="PANTHER" id="PTHR10353:SF36">
    <property type="entry name" value="LP05116P"/>
    <property type="match status" value="1"/>
</dbReference>
<proteinExistence type="inferred from homology"/>
<dbReference type="SUPFAM" id="SSF51445">
    <property type="entry name" value="(Trans)glycosidases"/>
    <property type="match status" value="2"/>
</dbReference>
<protein>
    <submittedName>
        <fullName evidence="6">Lactase-phlorizin hydrolase</fullName>
    </submittedName>
</protein>
<evidence type="ECO:0000256" key="5">
    <source>
        <dbReference type="SAM" id="SignalP"/>
    </source>
</evidence>
<dbReference type="EMBL" id="NEDP02001513">
    <property type="protein sequence ID" value="OWF53073.1"/>
    <property type="molecule type" value="Genomic_DNA"/>
</dbReference>